<comment type="caution">
    <text evidence="2">The sequence shown here is derived from an EMBL/GenBank/DDBJ whole genome shotgun (WGS) entry which is preliminary data.</text>
</comment>
<dbReference type="Proteomes" id="UP001334248">
    <property type="component" value="Unassembled WGS sequence"/>
</dbReference>
<feature type="transmembrane region" description="Helical" evidence="1">
    <location>
        <begin position="12"/>
        <end position="32"/>
    </location>
</feature>
<gene>
    <name evidence="2" type="ORF">PMZ80_006859</name>
</gene>
<reference evidence="2 3" key="1">
    <citation type="journal article" date="2023" name="Res Sq">
        <title>Genomic and morphological characterization of Knufia obscura isolated from the Mars 2020 spacecraft assembly facility.</title>
        <authorList>
            <person name="Chander A.M."/>
            <person name="Teixeira M.M."/>
            <person name="Singh N.K."/>
            <person name="Williams M.P."/>
            <person name="Parker C.W."/>
            <person name="Leo P."/>
            <person name="Stajich J.E."/>
            <person name="Torok T."/>
            <person name="Tighe S."/>
            <person name="Mason C.E."/>
            <person name="Venkateswaran K."/>
        </authorList>
    </citation>
    <scope>NUCLEOTIDE SEQUENCE [LARGE SCALE GENOMIC DNA]</scope>
    <source>
        <strain evidence="2 3">CCFEE 5817</strain>
    </source>
</reference>
<organism evidence="2 3">
    <name type="scientific">Knufia obscura</name>
    <dbReference type="NCBI Taxonomy" id="1635080"/>
    <lineage>
        <taxon>Eukaryota</taxon>
        <taxon>Fungi</taxon>
        <taxon>Dikarya</taxon>
        <taxon>Ascomycota</taxon>
        <taxon>Pezizomycotina</taxon>
        <taxon>Eurotiomycetes</taxon>
        <taxon>Chaetothyriomycetidae</taxon>
        <taxon>Chaetothyriales</taxon>
        <taxon>Trichomeriaceae</taxon>
        <taxon>Knufia</taxon>
    </lineage>
</organism>
<keyword evidence="1" id="KW-0472">Membrane</keyword>
<feature type="transmembrane region" description="Helical" evidence="1">
    <location>
        <begin position="79"/>
        <end position="98"/>
    </location>
</feature>
<evidence type="ECO:0000256" key="1">
    <source>
        <dbReference type="SAM" id="Phobius"/>
    </source>
</evidence>
<dbReference type="EMBL" id="JAVHJV010000008">
    <property type="protein sequence ID" value="KAK5940444.1"/>
    <property type="molecule type" value="Genomic_DNA"/>
</dbReference>
<evidence type="ECO:0000313" key="3">
    <source>
        <dbReference type="Proteomes" id="UP001334248"/>
    </source>
</evidence>
<proteinExistence type="predicted"/>
<keyword evidence="1" id="KW-0812">Transmembrane</keyword>
<sequence>MASQEIHLSFRRRIFGILSLFLGVIVFTFPHFALYENVLQRAVCNSSETAEWIAALPSASGGLIVMGITTLCRDCPRTGLGLSLGVVGLSAVAMRYAGLSPGELCLR</sequence>
<evidence type="ECO:0000313" key="2">
    <source>
        <dbReference type="EMBL" id="KAK5940444.1"/>
    </source>
</evidence>
<keyword evidence="3" id="KW-1185">Reference proteome</keyword>
<accession>A0ABR0RJP5</accession>
<protein>
    <submittedName>
        <fullName evidence="2">Uncharacterized protein</fullName>
    </submittedName>
</protein>
<name>A0ABR0RJP5_9EURO</name>
<dbReference type="GeneID" id="90000308"/>
<dbReference type="RefSeq" id="XP_064728534.1">
    <property type="nucleotide sequence ID" value="XM_064875269.1"/>
</dbReference>
<keyword evidence="1" id="KW-1133">Transmembrane helix</keyword>
<feature type="transmembrane region" description="Helical" evidence="1">
    <location>
        <begin position="52"/>
        <end position="72"/>
    </location>
</feature>